<evidence type="ECO:0000256" key="3">
    <source>
        <dbReference type="ARBA" id="ARBA00022679"/>
    </source>
</evidence>
<dbReference type="AlphaFoldDB" id="A0A918UBY2"/>
<dbReference type="PANTHER" id="PTHR10815">
    <property type="entry name" value="METHYLATED-DNA--PROTEIN-CYSTEINE METHYLTRANSFERASE"/>
    <property type="match status" value="1"/>
</dbReference>
<evidence type="ECO:0000256" key="4">
    <source>
        <dbReference type="ARBA" id="ARBA00022763"/>
    </source>
</evidence>
<dbReference type="InterPro" id="IPR001497">
    <property type="entry name" value="MethylDNA_cys_MeTrfase_AS"/>
</dbReference>
<dbReference type="PROSITE" id="PS00374">
    <property type="entry name" value="MGMT"/>
    <property type="match status" value="1"/>
</dbReference>
<dbReference type="InterPro" id="IPR036388">
    <property type="entry name" value="WH-like_DNA-bd_sf"/>
</dbReference>
<dbReference type="GO" id="GO:0032259">
    <property type="term" value="P:methylation"/>
    <property type="evidence" value="ECO:0007669"/>
    <property type="project" value="UniProtKB-KW"/>
</dbReference>
<comment type="caution">
    <text evidence="8">The sequence shown here is derived from an EMBL/GenBank/DDBJ whole genome shotgun (WGS) entry which is preliminary data.</text>
</comment>
<dbReference type="GO" id="GO:0003908">
    <property type="term" value="F:methylated-DNA-[protein]-cysteine S-methyltransferase activity"/>
    <property type="evidence" value="ECO:0007669"/>
    <property type="project" value="UniProtKB-EC"/>
</dbReference>
<dbReference type="Pfam" id="PF01035">
    <property type="entry name" value="DNA_binding_1"/>
    <property type="match status" value="1"/>
</dbReference>
<dbReference type="Proteomes" id="UP000645257">
    <property type="component" value="Unassembled WGS sequence"/>
</dbReference>
<evidence type="ECO:0000259" key="7">
    <source>
        <dbReference type="Pfam" id="PF01035"/>
    </source>
</evidence>
<dbReference type="EMBL" id="BMYX01000022">
    <property type="protein sequence ID" value="GGY25981.1"/>
    <property type="molecule type" value="Genomic_DNA"/>
</dbReference>
<dbReference type="InterPro" id="IPR014048">
    <property type="entry name" value="MethylDNA_cys_MeTrfase_DNA-bd"/>
</dbReference>
<keyword evidence="3" id="KW-0808">Transferase</keyword>
<evidence type="ECO:0000256" key="6">
    <source>
        <dbReference type="ARBA" id="ARBA00049348"/>
    </source>
</evidence>
<gene>
    <name evidence="8" type="ORF">GCM10011289_31940</name>
</gene>
<comment type="catalytic activity">
    <reaction evidence="6">
        <text>a 6-O-methyl-2'-deoxyguanosine in DNA + L-cysteinyl-[protein] = S-methyl-L-cysteinyl-[protein] + a 2'-deoxyguanosine in DNA</text>
        <dbReference type="Rhea" id="RHEA:24000"/>
        <dbReference type="Rhea" id="RHEA-COMP:10131"/>
        <dbReference type="Rhea" id="RHEA-COMP:10132"/>
        <dbReference type="Rhea" id="RHEA-COMP:11367"/>
        <dbReference type="Rhea" id="RHEA-COMP:11368"/>
        <dbReference type="ChEBI" id="CHEBI:29950"/>
        <dbReference type="ChEBI" id="CHEBI:82612"/>
        <dbReference type="ChEBI" id="CHEBI:85445"/>
        <dbReference type="ChEBI" id="CHEBI:85448"/>
        <dbReference type="EC" id="2.1.1.63"/>
    </reaction>
</comment>
<dbReference type="SUPFAM" id="SSF53155">
    <property type="entry name" value="Methylated DNA-protein cysteine methyltransferase domain"/>
    <property type="match status" value="1"/>
</dbReference>
<comment type="catalytic activity">
    <reaction evidence="1">
        <text>a 4-O-methyl-thymidine in DNA + L-cysteinyl-[protein] = a thymidine in DNA + S-methyl-L-cysteinyl-[protein]</text>
        <dbReference type="Rhea" id="RHEA:53428"/>
        <dbReference type="Rhea" id="RHEA-COMP:10131"/>
        <dbReference type="Rhea" id="RHEA-COMP:10132"/>
        <dbReference type="Rhea" id="RHEA-COMP:13555"/>
        <dbReference type="Rhea" id="RHEA-COMP:13556"/>
        <dbReference type="ChEBI" id="CHEBI:29950"/>
        <dbReference type="ChEBI" id="CHEBI:82612"/>
        <dbReference type="ChEBI" id="CHEBI:137386"/>
        <dbReference type="ChEBI" id="CHEBI:137387"/>
        <dbReference type="EC" id="2.1.1.63"/>
    </reaction>
</comment>
<sequence length="154" mass="16919">MPWSAVIEAPFGRLGVRTDSEHVREIRFLDRSEALRAPTSPVAVETVRQLEQYFLDADFRFSVPIELTGTPFQVRVWERIARIPKGQTITYTTLAEDIGSVARAVGGACGRNPVPVIVPCHRVVAVSGIGGFNGAADDSLLSLPIKRWLLAHEL</sequence>
<reference evidence="8" key="2">
    <citation type="submission" date="2020-09" db="EMBL/GenBank/DDBJ databases">
        <authorList>
            <person name="Sun Q."/>
            <person name="Kim S."/>
        </authorList>
    </citation>
    <scope>NUCLEOTIDE SEQUENCE</scope>
    <source>
        <strain evidence="8">KCTC 32182</strain>
    </source>
</reference>
<keyword evidence="5" id="KW-0234">DNA repair</keyword>
<dbReference type="GO" id="GO:0006281">
    <property type="term" value="P:DNA repair"/>
    <property type="evidence" value="ECO:0007669"/>
    <property type="project" value="UniProtKB-KW"/>
</dbReference>
<keyword evidence="4" id="KW-0227">DNA damage</keyword>
<dbReference type="NCBIfam" id="TIGR00589">
    <property type="entry name" value="ogt"/>
    <property type="match status" value="1"/>
</dbReference>
<organism evidence="8 9">
    <name type="scientific">Paludibacterium paludis</name>
    <dbReference type="NCBI Taxonomy" id="1225769"/>
    <lineage>
        <taxon>Bacteria</taxon>
        <taxon>Pseudomonadati</taxon>
        <taxon>Pseudomonadota</taxon>
        <taxon>Betaproteobacteria</taxon>
        <taxon>Neisseriales</taxon>
        <taxon>Chromobacteriaceae</taxon>
        <taxon>Paludibacterium</taxon>
    </lineage>
</organism>
<feature type="domain" description="Methylated-DNA-[protein]-cysteine S-methyltransferase DNA binding" evidence="7">
    <location>
        <begin position="71"/>
        <end position="153"/>
    </location>
</feature>
<evidence type="ECO:0000256" key="1">
    <source>
        <dbReference type="ARBA" id="ARBA00001286"/>
    </source>
</evidence>
<dbReference type="SUPFAM" id="SSF46767">
    <property type="entry name" value="Methylated DNA-protein cysteine methyltransferase, C-terminal domain"/>
    <property type="match status" value="1"/>
</dbReference>
<proteinExistence type="predicted"/>
<dbReference type="InterPro" id="IPR036217">
    <property type="entry name" value="MethylDNA_cys_MeTrfase_DNAb"/>
</dbReference>
<dbReference type="RefSeq" id="WP_189536172.1">
    <property type="nucleotide sequence ID" value="NZ_BMYX01000022.1"/>
</dbReference>
<dbReference type="Gene3D" id="1.10.10.10">
    <property type="entry name" value="Winged helix-like DNA-binding domain superfamily/Winged helix DNA-binding domain"/>
    <property type="match status" value="1"/>
</dbReference>
<evidence type="ECO:0000313" key="8">
    <source>
        <dbReference type="EMBL" id="GGY25981.1"/>
    </source>
</evidence>
<evidence type="ECO:0000256" key="2">
    <source>
        <dbReference type="ARBA" id="ARBA00022603"/>
    </source>
</evidence>
<accession>A0A918UBY2</accession>
<keyword evidence="9" id="KW-1185">Reference proteome</keyword>
<evidence type="ECO:0000256" key="5">
    <source>
        <dbReference type="ARBA" id="ARBA00023204"/>
    </source>
</evidence>
<dbReference type="PANTHER" id="PTHR10815:SF13">
    <property type="entry name" value="METHYLATED-DNA--PROTEIN-CYSTEINE METHYLTRANSFERASE"/>
    <property type="match status" value="1"/>
</dbReference>
<dbReference type="InterPro" id="IPR036631">
    <property type="entry name" value="MGMT_N_sf"/>
</dbReference>
<dbReference type="CDD" id="cd06445">
    <property type="entry name" value="ATase"/>
    <property type="match status" value="1"/>
</dbReference>
<dbReference type="Gene3D" id="3.30.160.70">
    <property type="entry name" value="Methylated DNA-protein cysteine methyltransferase domain"/>
    <property type="match status" value="1"/>
</dbReference>
<name>A0A918UBY2_9NEIS</name>
<evidence type="ECO:0000313" key="9">
    <source>
        <dbReference type="Proteomes" id="UP000645257"/>
    </source>
</evidence>
<protein>
    <submittedName>
        <fullName evidence="8">Methylated-DNA--protein-cysteine methyltransferase</fullName>
    </submittedName>
</protein>
<keyword evidence="2 8" id="KW-0489">Methyltransferase</keyword>
<reference evidence="8" key="1">
    <citation type="journal article" date="2014" name="Int. J. Syst. Evol. Microbiol.">
        <title>Complete genome sequence of Corynebacterium casei LMG S-19264T (=DSM 44701T), isolated from a smear-ripened cheese.</title>
        <authorList>
            <consortium name="US DOE Joint Genome Institute (JGI-PGF)"/>
            <person name="Walter F."/>
            <person name="Albersmeier A."/>
            <person name="Kalinowski J."/>
            <person name="Ruckert C."/>
        </authorList>
    </citation>
    <scope>NUCLEOTIDE SEQUENCE</scope>
    <source>
        <strain evidence="8">KCTC 32182</strain>
    </source>
</reference>